<organism evidence="9 10">
    <name type="scientific">Nakamurella panacisegetis</name>
    <dbReference type="NCBI Taxonomy" id="1090615"/>
    <lineage>
        <taxon>Bacteria</taxon>
        <taxon>Bacillati</taxon>
        <taxon>Actinomycetota</taxon>
        <taxon>Actinomycetes</taxon>
        <taxon>Nakamurellales</taxon>
        <taxon>Nakamurellaceae</taxon>
        <taxon>Nakamurella</taxon>
    </lineage>
</organism>
<evidence type="ECO:0000313" key="9">
    <source>
        <dbReference type="EMBL" id="SDO46039.1"/>
    </source>
</evidence>
<keyword evidence="10" id="KW-1185">Reference proteome</keyword>
<dbReference type="PANTHER" id="PTHR43660:SF1">
    <property type="entry name" value="DIPEPTIDYL CARBOXYPEPTIDASE"/>
    <property type="match status" value="1"/>
</dbReference>
<feature type="domain" description="Peptidase M3A/M3B catalytic" evidence="8">
    <location>
        <begin position="232"/>
        <end position="677"/>
    </location>
</feature>
<evidence type="ECO:0000256" key="1">
    <source>
        <dbReference type="ARBA" id="ARBA00006040"/>
    </source>
</evidence>
<name>A0A1H0JR82_9ACTN</name>
<keyword evidence="5 7" id="KW-0862">Zinc</keyword>
<dbReference type="AlphaFoldDB" id="A0A1H0JR82"/>
<dbReference type="FunFam" id="3.40.390.10:FF:000009">
    <property type="entry name" value="Oligopeptidase A"/>
    <property type="match status" value="1"/>
</dbReference>
<evidence type="ECO:0000256" key="7">
    <source>
        <dbReference type="RuleBase" id="RU003435"/>
    </source>
</evidence>
<dbReference type="OrthoDB" id="9773538at2"/>
<dbReference type="Gene3D" id="1.10.1370.40">
    <property type="match status" value="1"/>
</dbReference>
<dbReference type="PANTHER" id="PTHR43660">
    <property type="entry name" value="DIPEPTIDYL CARBOXYPEPTIDASE"/>
    <property type="match status" value="1"/>
</dbReference>
<dbReference type="RefSeq" id="WP_090474854.1">
    <property type="nucleotide sequence ID" value="NZ_LT629710.1"/>
</dbReference>
<evidence type="ECO:0000256" key="6">
    <source>
        <dbReference type="ARBA" id="ARBA00023049"/>
    </source>
</evidence>
<dbReference type="Gene3D" id="1.10.1370.10">
    <property type="entry name" value="Neurolysin, domain 3"/>
    <property type="match status" value="1"/>
</dbReference>
<keyword evidence="2 7" id="KW-0645">Protease</keyword>
<dbReference type="InterPro" id="IPR024077">
    <property type="entry name" value="Neurolysin/TOP_dom2"/>
</dbReference>
<dbReference type="GO" id="GO:0005829">
    <property type="term" value="C:cytosol"/>
    <property type="evidence" value="ECO:0007669"/>
    <property type="project" value="TreeGrafter"/>
</dbReference>
<dbReference type="InterPro" id="IPR024079">
    <property type="entry name" value="MetalloPept_cat_dom_sf"/>
</dbReference>
<dbReference type="Gene3D" id="3.40.390.10">
    <property type="entry name" value="Collagenase (Catalytic Domain)"/>
    <property type="match status" value="1"/>
</dbReference>
<evidence type="ECO:0000256" key="3">
    <source>
        <dbReference type="ARBA" id="ARBA00022723"/>
    </source>
</evidence>
<evidence type="ECO:0000256" key="4">
    <source>
        <dbReference type="ARBA" id="ARBA00022801"/>
    </source>
</evidence>
<protein>
    <submittedName>
        <fullName evidence="9">Peptidyl-dipeptidase Dcp</fullName>
    </submittedName>
</protein>
<dbReference type="EMBL" id="LT629710">
    <property type="protein sequence ID" value="SDO46039.1"/>
    <property type="molecule type" value="Genomic_DNA"/>
</dbReference>
<dbReference type="STRING" id="1090615.SAMN04515671_1004"/>
<keyword evidence="3 7" id="KW-0479">Metal-binding</keyword>
<comment type="similarity">
    <text evidence="1 7">Belongs to the peptidase M3 family.</text>
</comment>
<dbReference type="GO" id="GO:0004222">
    <property type="term" value="F:metalloendopeptidase activity"/>
    <property type="evidence" value="ECO:0007669"/>
    <property type="project" value="InterPro"/>
</dbReference>
<proteinExistence type="inferred from homology"/>
<evidence type="ECO:0000256" key="2">
    <source>
        <dbReference type="ARBA" id="ARBA00022670"/>
    </source>
</evidence>
<gene>
    <name evidence="9" type="ORF">SAMN04515671_1004</name>
</gene>
<dbReference type="InterPro" id="IPR001567">
    <property type="entry name" value="Pept_M3A_M3B_dom"/>
</dbReference>
<dbReference type="CDD" id="cd06456">
    <property type="entry name" value="M3A_DCP"/>
    <property type="match status" value="1"/>
</dbReference>
<dbReference type="GO" id="GO:0004180">
    <property type="term" value="F:carboxypeptidase activity"/>
    <property type="evidence" value="ECO:0007669"/>
    <property type="project" value="TreeGrafter"/>
</dbReference>
<evidence type="ECO:0000259" key="8">
    <source>
        <dbReference type="Pfam" id="PF01432"/>
    </source>
</evidence>
<evidence type="ECO:0000256" key="5">
    <source>
        <dbReference type="ARBA" id="ARBA00022833"/>
    </source>
</evidence>
<dbReference type="Pfam" id="PF01432">
    <property type="entry name" value="Peptidase_M3"/>
    <property type="match status" value="1"/>
</dbReference>
<accession>A0A1H0JR82</accession>
<evidence type="ECO:0000313" key="10">
    <source>
        <dbReference type="Proteomes" id="UP000198741"/>
    </source>
</evidence>
<sequence length="683" mass="74379">MTDFPLTANPLAEPSTLPFGLPPFADVRAEHFAPAFEAGMAQQLAEIEAIVADDQPPTFENTLVALERSGRLLSRAAYLFFNLVSSASTPEIREVETEFAPRLAAHSDRIRLNPELFTRIDAVVAAGEPLSGQEQALLDRYHLDFVLAGARLSTEGHAELRDLNERISRLSTRFQQNLQAATEAASLVLTDLAELDGLSEAEIAGAAAEATERGHEGSYLIPLILPSGQPLMSTLRNRDVRRRLFQASVNRASSGEFDNSPVAVEISALRARRAALLGFATHADAMVADQTAKTSAAVDEMLTALVAPALAQARAEAEILTAEAAADGVELAAWDWQFYAERVRAQRYSVDTAALRPYFALEKVLHDGVFFAAGAVYGVTFTPRPDLIGYHPDVRVWEVRNADGGAIGLYLGDFFAREGKRGGAWMNSFVEQAALLDAQPVVVNNLNVTRPAKGAPALLTLDEVDTLFHEFGHALHGLFSDVVYPRLSGTSVPRDFVEYPSQVNEMWARWPEVLANYAVHVETGEVLPASVVESLEAAKLWGEGFGNVEYLAATMLDQAWHRIGADEVITDAVGFEAAALEKAGLAMDLIPPRYRTTYFQHIFAGGYSAGYYSYIWSEVLDADTVEWFRENGGMTRANGDIFRARLLSVGGSVDALAAFRAVRGRDAELEPLLRRRGLMPVGG</sequence>
<dbReference type="InterPro" id="IPR034005">
    <property type="entry name" value="M3A_DCP"/>
</dbReference>
<keyword evidence="4 7" id="KW-0378">Hydrolase</keyword>
<dbReference type="Proteomes" id="UP000198741">
    <property type="component" value="Chromosome I"/>
</dbReference>
<dbReference type="SUPFAM" id="SSF55486">
    <property type="entry name" value="Metalloproteases ('zincins'), catalytic domain"/>
    <property type="match status" value="1"/>
</dbReference>
<dbReference type="GO" id="GO:0046872">
    <property type="term" value="F:metal ion binding"/>
    <property type="evidence" value="ECO:0007669"/>
    <property type="project" value="UniProtKB-UniRule"/>
</dbReference>
<dbReference type="GO" id="GO:0006508">
    <property type="term" value="P:proteolysis"/>
    <property type="evidence" value="ECO:0007669"/>
    <property type="project" value="UniProtKB-KW"/>
</dbReference>
<dbReference type="InterPro" id="IPR045090">
    <property type="entry name" value="Pept_M3A_M3B"/>
</dbReference>
<reference evidence="9 10" key="1">
    <citation type="submission" date="2016-10" db="EMBL/GenBank/DDBJ databases">
        <authorList>
            <person name="de Groot N.N."/>
        </authorList>
    </citation>
    <scope>NUCLEOTIDE SEQUENCE [LARGE SCALE GENOMIC DNA]</scope>
    <source>
        <strain evidence="10">P4-7,KCTC 19426,CECT 7604</strain>
    </source>
</reference>
<keyword evidence="6 7" id="KW-0482">Metalloprotease</keyword>
<comment type="cofactor">
    <cofactor evidence="7">
        <name>Zn(2+)</name>
        <dbReference type="ChEBI" id="CHEBI:29105"/>
    </cofactor>
    <text evidence="7">Binds 1 zinc ion.</text>
</comment>